<dbReference type="PRINTS" id="PR00625">
    <property type="entry name" value="JDOMAIN"/>
</dbReference>
<protein>
    <submittedName>
        <fullName evidence="3">Molecular chaperone DnaJ</fullName>
    </submittedName>
</protein>
<dbReference type="Proteomes" id="UP000238954">
    <property type="component" value="Chromosome"/>
</dbReference>
<dbReference type="SMART" id="SM00271">
    <property type="entry name" value="DnaJ"/>
    <property type="match status" value="1"/>
</dbReference>
<feature type="region of interest" description="Disordered" evidence="1">
    <location>
        <begin position="24"/>
        <end position="43"/>
    </location>
</feature>
<evidence type="ECO:0000256" key="1">
    <source>
        <dbReference type="SAM" id="MobiDB-lite"/>
    </source>
</evidence>
<evidence type="ECO:0000259" key="2">
    <source>
        <dbReference type="PROSITE" id="PS50076"/>
    </source>
</evidence>
<evidence type="ECO:0000313" key="3">
    <source>
        <dbReference type="EMBL" id="PQM26855.1"/>
    </source>
</evidence>
<dbReference type="SUPFAM" id="SSF46565">
    <property type="entry name" value="Chaperone J-domain"/>
    <property type="match status" value="1"/>
</dbReference>
<dbReference type="CDD" id="cd06257">
    <property type="entry name" value="DnaJ"/>
    <property type="match status" value="1"/>
</dbReference>
<dbReference type="AlphaFoldDB" id="A0A2S8B370"/>
<dbReference type="Pfam" id="PF00226">
    <property type="entry name" value="DnaJ"/>
    <property type="match status" value="1"/>
</dbReference>
<proteinExistence type="predicted"/>
<accession>A0A2S8B370</accession>
<dbReference type="RefSeq" id="WP_106000226.1">
    <property type="nucleotide sequence ID" value="NZ_CM009578.1"/>
</dbReference>
<dbReference type="Gene3D" id="1.10.287.110">
    <property type="entry name" value="DnaJ domain"/>
    <property type="match status" value="1"/>
</dbReference>
<comment type="caution">
    <text evidence="3">The sequence shown here is derived from an EMBL/GenBank/DDBJ whole genome shotgun (WGS) entry which is preliminary data.</text>
</comment>
<organism evidence="3 4">
    <name type="scientific">Sphingopyxis lindanitolerans</name>
    <dbReference type="NCBI Taxonomy" id="2054227"/>
    <lineage>
        <taxon>Bacteria</taxon>
        <taxon>Pseudomonadati</taxon>
        <taxon>Pseudomonadota</taxon>
        <taxon>Alphaproteobacteria</taxon>
        <taxon>Sphingomonadales</taxon>
        <taxon>Sphingomonadaceae</taxon>
        <taxon>Sphingopyxis</taxon>
    </lineage>
</organism>
<feature type="domain" description="J" evidence="2">
    <location>
        <begin position="137"/>
        <end position="194"/>
    </location>
</feature>
<evidence type="ECO:0000313" key="4">
    <source>
        <dbReference type="Proteomes" id="UP000238954"/>
    </source>
</evidence>
<dbReference type="InterPro" id="IPR001623">
    <property type="entry name" value="DnaJ_domain"/>
</dbReference>
<dbReference type="PROSITE" id="PS50076">
    <property type="entry name" value="DNAJ_2"/>
    <property type="match status" value="1"/>
</dbReference>
<keyword evidence="4" id="KW-1185">Reference proteome</keyword>
<reference evidence="4" key="1">
    <citation type="submission" date="2017-11" db="EMBL/GenBank/DDBJ databases">
        <title>The complete genome sequence of Sphingopyxis pomeranensis sp. nov. strain WS5A3p.</title>
        <authorList>
            <person name="Kaminski M.A."/>
        </authorList>
    </citation>
    <scope>NUCLEOTIDE SEQUENCE [LARGE SCALE GENOMIC DNA]</scope>
    <source>
        <strain evidence="4">WS5A3p</strain>
    </source>
</reference>
<dbReference type="InterPro" id="IPR036869">
    <property type="entry name" value="J_dom_sf"/>
</dbReference>
<sequence length="196" mass="22210">MTSPRSPRFHGRVAREAACAVPGCREPGEFRAPATQHRSPDGPPPYRYLCLDHVREFNAGYNFFEGMNADQIMAAQSPTAGWETESRAFRAAGSADLPPRWADFKDPMEALGARFRQRMDEARREAADPRFNREEHRALALMGLSPEADRAALRRRYSELVRKYHPDRNGGDRSFEARLGEVVAAYQLLRKTKAFA</sequence>
<gene>
    <name evidence="3" type="ORF">CVO77_17905</name>
</gene>
<dbReference type="OrthoDB" id="9786294at2"/>
<dbReference type="EMBL" id="PHFW01000003">
    <property type="protein sequence ID" value="PQM26855.1"/>
    <property type="molecule type" value="Genomic_DNA"/>
</dbReference>
<name>A0A2S8B370_9SPHN</name>